<accession>A0A814YYW8</accession>
<evidence type="ECO:0000256" key="1">
    <source>
        <dbReference type="ARBA" id="ARBA00023002"/>
    </source>
</evidence>
<evidence type="ECO:0000313" key="4">
    <source>
        <dbReference type="EMBL" id="CAF1235053.1"/>
    </source>
</evidence>
<dbReference type="GO" id="GO:0016175">
    <property type="term" value="F:superoxide-generating NAD(P)H oxidase activity"/>
    <property type="evidence" value="ECO:0007669"/>
    <property type="project" value="TreeGrafter"/>
</dbReference>
<dbReference type="EMBL" id="CAJOBC010009827">
    <property type="protein sequence ID" value="CAF3997458.1"/>
    <property type="molecule type" value="Genomic_DNA"/>
</dbReference>
<dbReference type="OrthoDB" id="167398at2759"/>
<gene>
    <name evidence="4" type="ORF">GPM918_LOCUS25369</name>
    <name evidence="3" type="ORF">OVA965_LOCUS9386</name>
    <name evidence="6" type="ORF">SRO942_LOCUS25373</name>
    <name evidence="5" type="ORF">TMI583_LOCUS9382</name>
</gene>
<keyword evidence="1" id="KW-0560">Oxidoreductase</keyword>
<evidence type="ECO:0000256" key="2">
    <source>
        <dbReference type="SAM" id="Phobius"/>
    </source>
</evidence>
<evidence type="ECO:0000313" key="5">
    <source>
        <dbReference type="EMBL" id="CAF3677670.1"/>
    </source>
</evidence>
<protein>
    <submittedName>
        <fullName evidence="4">Uncharacterized protein</fullName>
    </submittedName>
</protein>
<proteinExistence type="predicted"/>
<dbReference type="GO" id="GO:0042554">
    <property type="term" value="P:superoxide anion generation"/>
    <property type="evidence" value="ECO:0007669"/>
    <property type="project" value="TreeGrafter"/>
</dbReference>
<dbReference type="EMBL" id="CAJOBA010003313">
    <property type="protein sequence ID" value="CAF3677670.1"/>
    <property type="molecule type" value="Genomic_DNA"/>
</dbReference>
<evidence type="ECO:0000313" key="7">
    <source>
        <dbReference type="Proteomes" id="UP000663829"/>
    </source>
</evidence>
<dbReference type="PANTHER" id="PTHR11972:SF58">
    <property type="entry name" value="NADPH OXIDASE 5"/>
    <property type="match status" value="1"/>
</dbReference>
<reference evidence="4" key="1">
    <citation type="submission" date="2021-02" db="EMBL/GenBank/DDBJ databases">
        <authorList>
            <person name="Nowell W R."/>
        </authorList>
    </citation>
    <scope>NUCLEOTIDE SEQUENCE</scope>
</reference>
<dbReference type="GO" id="GO:0043020">
    <property type="term" value="C:NADPH oxidase complex"/>
    <property type="evidence" value="ECO:0007669"/>
    <property type="project" value="TreeGrafter"/>
</dbReference>
<dbReference type="Proteomes" id="UP000663829">
    <property type="component" value="Unassembled WGS sequence"/>
</dbReference>
<keyword evidence="7" id="KW-1185">Reference proteome</keyword>
<keyword evidence="2" id="KW-0812">Transmembrane</keyword>
<dbReference type="Proteomes" id="UP000682733">
    <property type="component" value="Unassembled WGS sequence"/>
</dbReference>
<dbReference type="Proteomes" id="UP000677228">
    <property type="component" value="Unassembled WGS sequence"/>
</dbReference>
<dbReference type="EMBL" id="CAJNOQ010009822">
    <property type="protein sequence ID" value="CAF1235053.1"/>
    <property type="molecule type" value="Genomic_DNA"/>
</dbReference>
<dbReference type="PANTHER" id="PTHR11972">
    <property type="entry name" value="NADPH OXIDASE"/>
    <property type="match status" value="1"/>
</dbReference>
<feature type="transmembrane region" description="Helical" evidence="2">
    <location>
        <begin position="50"/>
        <end position="66"/>
    </location>
</feature>
<dbReference type="Proteomes" id="UP000681722">
    <property type="component" value="Unassembled WGS sequence"/>
</dbReference>
<organism evidence="4 7">
    <name type="scientific">Didymodactylos carnosus</name>
    <dbReference type="NCBI Taxonomy" id="1234261"/>
    <lineage>
        <taxon>Eukaryota</taxon>
        <taxon>Metazoa</taxon>
        <taxon>Spiralia</taxon>
        <taxon>Gnathifera</taxon>
        <taxon>Rotifera</taxon>
        <taxon>Eurotatoria</taxon>
        <taxon>Bdelloidea</taxon>
        <taxon>Philodinida</taxon>
        <taxon>Philodinidae</taxon>
        <taxon>Didymodactylos</taxon>
    </lineage>
</organism>
<feature type="transmembrane region" description="Helical" evidence="2">
    <location>
        <begin position="15"/>
        <end position="38"/>
    </location>
</feature>
<name>A0A814YYW8_9BILA</name>
<evidence type="ECO:0000313" key="6">
    <source>
        <dbReference type="EMBL" id="CAF3997458.1"/>
    </source>
</evidence>
<dbReference type="InterPro" id="IPR050369">
    <property type="entry name" value="RBOH/FRE"/>
</dbReference>
<keyword evidence="2" id="KW-1133">Transmembrane helix</keyword>
<comment type="caution">
    <text evidence="4">The sequence shown here is derived from an EMBL/GenBank/DDBJ whole genome shotgun (WGS) entry which is preliminary data.</text>
</comment>
<evidence type="ECO:0000313" key="3">
    <source>
        <dbReference type="EMBL" id="CAF0896271.1"/>
    </source>
</evidence>
<dbReference type="AlphaFoldDB" id="A0A814YYW8"/>
<dbReference type="GO" id="GO:0006952">
    <property type="term" value="P:defense response"/>
    <property type="evidence" value="ECO:0007669"/>
    <property type="project" value="TreeGrafter"/>
</dbReference>
<sequence length="121" mass="13633">MFTFAANLDDSVPSFAPLSGLILSLILIVIVICSIDCVRRSGHFEIFTRLLYIPFLIFLILHGNGFCKWFCVSDTIFIIEKFYSFIQFCLSSHGNTKMKCVTSFECQSKVGTKVEKTSVIA</sequence>
<dbReference type="EMBL" id="CAJNOK010003312">
    <property type="protein sequence ID" value="CAF0896271.1"/>
    <property type="molecule type" value="Genomic_DNA"/>
</dbReference>
<keyword evidence="2" id="KW-0472">Membrane</keyword>